<protein>
    <submittedName>
        <fullName evidence="2">GWxTD domain-containing protein</fullName>
    </submittedName>
</protein>
<sequence>MNLTIKKYSLLFFLIFAMYMTGCVRSSNPDVERGSTFRFQDGYPEIRMSSIGILSEDDEPLIDITTDIVLGSLIYSTNDEGIRTANVSIEIRILQQNGDFNKTLRNDFVVESEYDGSYQSQDVFSNRQRIEVVPGQFEVTITVLDQSSGKASSRTSEADIPDPQNPEINLTTIRLMGKHSPEEVENPQFFPITTYTASSGLDSLQFMFQVTNNNMEDPLTIQSRLLKYEADTTAARPMNFNNYSPSTLPYEGIDMRDPEEIDFTTRRLDQPGSVLIEFKYEQLGRGTYRFEVETTKESGEEIYKARDFSIKSENYPTLQNPKELAAPLIYLMDRKDHEEMMEIENPDSLKEAIDRFWLSNIGNMNKAKSVISLYYERVEQANKQFTNFKEGWKTDLGMVYILFGPPWYVDRYLNTMVWSYSYDRTDPRYNYTFERPQMRNEYFPFDNYLLQRNQGYFNIQYRQIQLWLSGNILTTRI</sequence>
<feature type="domain" description="GWxTD" evidence="1">
    <location>
        <begin position="304"/>
        <end position="467"/>
    </location>
</feature>
<keyword evidence="3" id="KW-1185">Reference proteome</keyword>
<dbReference type="EMBL" id="JAKLWS010000015">
    <property type="protein sequence ID" value="MCG2589360.1"/>
    <property type="molecule type" value="Genomic_DNA"/>
</dbReference>
<dbReference type="Proteomes" id="UP001165366">
    <property type="component" value="Unassembled WGS sequence"/>
</dbReference>
<proteinExistence type="predicted"/>
<name>A0ABS9KET8_9BACT</name>
<reference evidence="2" key="2">
    <citation type="submission" date="2024-05" db="EMBL/GenBank/DDBJ databases">
        <title>Rhodohalobacter halophilus gen. nov., sp. nov., a moderately halophilic member of the family Balneolaceae.</title>
        <authorList>
            <person name="Xia J."/>
        </authorList>
    </citation>
    <scope>NUCLEOTIDE SEQUENCE</scope>
    <source>
        <strain evidence="2">WB101</strain>
    </source>
</reference>
<accession>A0ABS9KET8</accession>
<dbReference type="NCBIfam" id="TIGR04514">
    <property type="entry name" value="GWxTD_dom"/>
    <property type="match status" value="1"/>
</dbReference>
<evidence type="ECO:0000313" key="2">
    <source>
        <dbReference type="EMBL" id="MCG2589360.1"/>
    </source>
</evidence>
<gene>
    <name evidence="2" type="ORF">L6773_12340</name>
</gene>
<evidence type="ECO:0000259" key="1">
    <source>
        <dbReference type="Pfam" id="PF20094"/>
    </source>
</evidence>
<evidence type="ECO:0000313" key="3">
    <source>
        <dbReference type="Proteomes" id="UP001165366"/>
    </source>
</evidence>
<organism evidence="2 3">
    <name type="scientific">Rhodohalobacter sulfatireducens</name>
    <dbReference type="NCBI Taxonomy" id="2911366"/>
    <lineage>
        <taxon>Bacteria</taxon>
        <taxon>Pseudomonadati</taxon>
        <taxon>Balneolota</taxon>
        <taxon>Balneolia</taxon>
        <taxon>Balneolales</taxon>
        <taxon>Balneolaceae</taxon>
        <taxon>Rhodohalobacter</taxon>
    </lineage>
</organism>
<dbReference type="InterPro" id="IPR030959">
    <property type="entry name" value="GWxTD_dom"/>
</dbReference>
<reference evidence="2" key="1">
    <citation type="submission" date="2022-01" db="EMBL/GenBank/DDBJ databases">
        <authorList>
            <person name="Wang Y."/>
        </authorList>
    </citation>
    <scope>NUCLEOTIDE SEQUENCE</scope>
    <source>
        <strain evidence="2">WB101</strain>
    </source>
</reference>
<dbReference type="RefSeq" id="WP_237854722.1">
    <property type="nucleotide sequence ID" value="NZ_JAKLWS010000015.1"/>
</dbReference>
<dbReference type="Pfam" id="PF20094">
    <property type="entry name" value="GWxTD_dom"/>
    <property type="match status" value="1"/>
</dbReference>
<comment type="caution">
    <text evidence="2">The sequence shown here is derived from an EMBL/GenBank/DDBJ whole genome shotgun (WGS) entry which is preliminary data.</text>
</comment>